<feature type="transmembrane region" description="Helical" evidence="1">
    <location>
        <begin position="160"/>
        <end position="178"/>
    </location>
</feature>
<feature type="transmembrane region" description="Helical" evidence="1">
    <location>
        <begin position="40"/>
        <end position="66"/>
    </location>
</feature>
<feature type="non-terminal residue" evidence="2">
    <location>
        <position position="1"/>
    </location>
</feature>
<sequence>MELHMRSVPGWQPLDEPQAVLPTALEMPEEAALAARRIDALIGGILTVGLAVVAATVPVALVSLLACMGCQGASTGPRSRRAGHRGMPVAWCPLQLLPPPAGEVAQEQKDEEEFEIRLGPLKTAIFGVRASSWTCRMAALTSWSKAENLMLGGAGLDWEVIWLWLVAVLATDVVGYLFRALQAAWMKRRIDLTGPAISIVMSVFPVLGPRDCLFAGAVFQLAACQADDSWRRTAGFWVGNAALLTIFLPAPALRGPYLYAWCRWEEPKMPEMAK</sequence>
<keyword evidence="1" id="KW-0812">Transmembrane</keyword>
<name>A0A812KBX4_9DINO</name>
<evidence type="ECO:0000256" key="1">
    <source>
        <dbReference type="SAM" id="Phobius"/>
    </source>
</evidence>
<dbReference type="Proteomes" id="UP000601435">
    <property type="component" value="Unassembled WGS sequence"/>
</dbReference>
<protein>
    <submittedName>
        <fullName evidence="2">Uncharacterized protein</fullName>
    </submittedName>
</protein>
<keyword evidence="3" id="KW-1185">Reference proteome</keyword>
<feature type="transmembrane region" description="Helical" evidence="1">
    <location>
        <begin position="234"/>
        <end position="253"/>
    </location>
</feature>
<reference evidence="2" key="1">
    <citation type="submission" date="2021-02" db="EMBL/GenBank/DDBJ databases">
        <authorList>
            <person name="Dougan E. K."/>
            <person name="Rhodes N."/>
            <person name="Thang M."/>
            <person name="Chan C."/>
        </authorList>
    </citation>
    <scope>NUCLEOTIDE SEQUENCE</scope>
</reference>
<keyword evidence="1" id="KW-1133">Transmembrane helix</keyword>
<accession>A0A812KBX4</accession>
<keyword evidence="1" id="KW-0472">Membrane</keyword>
<evidence type="ECO:0000313" key="3">
    <source>
        <dbReference type="Proteomes" id="UP000601435"/>
    </source>
</evidence>
<dbReference type="AlphaFoldDB" id="A0A812KBX4"/>
<dbReference type="EMBL" id="CAJNJA010007457">
    <property type="protein sequence ID" value="CAE7224899.1"/>
    <property type="molecule type" value="Genomic_DNA"/>
</dbReference>
<proteinExistence type="predicted"/>
<gene>
    <name evidence="2" type="ORF">SNEC2469_LOCUS3097</name>
</gene>
<dbReference type="OrthoDB" id="439218at2759"/>
<evidence type="ECO:0000313" key="2">
    <source>
        <dbReference type="EMBL" id="CAE7224899.1"/>
    </source>
</evidence>
<comment type="caution">
    <text evidence="2">The sequence shown here is derived from an EMBL/GenBank/DDBJ whole genome shotgun (WGS) entry which is preliminary data.</text>
</comment>
<organism evidence="2 3">
    <name type="scientific">Symbiodinium necroappetens</name>
    <dbReference type="NCBI Taxonomy" id="1628268"/>
    <lineage>
        <taxon>Eukaryota</taxon>
        <taxon>Sar</taxon>
        <taxon>Alveolata</taxon>
        <taxon>Dinophyceae</taxon>
        <taxon>Suessiales</taxon>
        <taxon>Symbiodiniaceae</taxon>
        <taxon>Symbiodinium</taxon>
    </lineage>
</organism>